<dbReference type="Gene3D" id="3.40.50.1980">
    <property type="entry name" value="Nitrogenase molybdenum iron protein domain"/>
    <property type="match status" value="2"/>
</dbReference>
<dbReference type="Proteomes" id="UP000215931">
    <property type="component" value="Unassembled WGS sequence"/>
</dbReference>
<dbReference type="InterPro" id="IPR002491">
    <property type="entry name" value="ABC_transptr_periplasmic_BD"/>
</dbReference>
<dbReference type="EMBL" id="NPKH01000009">
    <property type="protein sequence ID" value="PAP97152.1"/>
    <property type="molecule type" value="Genomic_DNA"/>
</dbReference>
<dbReference type="InterPro" id="IPR050902">
    <property type="entry name" value="ABC_Transporter_SBP"/>
</dbReference>
<feature type="signal peptide" evidence="1">
    <location>
        <begin position="1"/>
        <end position="25"/>
    </location>
</feature>
<dbReference type="OrthoDB" id="9775594at2"/>
<comment type="caution">
    <text evidence="3">The sequence shown here is derived from an EMBL/GenBank/DDBJ whole genome shotgun (WGS) entry which is preliminary data.</text>
</comment>
<dbReference type="SUPFAM" id="SSF53807">
    <property type="entry name" value="Helical backbone' metal receptor"/>
    <property type="match status" value="1"/>
</dbReference>
<evidence type="ECO:0000259" key="2">
    <source>
        <dbReference type="PROSITE" id="PS50983"/>
    </source>
</evidence>
<evidence type="ECO:0000313" key="4">
    <source>
        <dbReference type="Proteomes" id="UP000215931"/>
    </source>
</evidence>
<protein>
    <recommendedName>
        <fullName evidence="2">Fe/B12 periplasmic-binding domain-containing protein</fullName>
    </recommendedName>
</protein>
<dbReference type="PANTHER" id="PTHR30535:SF34">
    <property type="entry name" value="MOLYBDATE-BINDING PROTEIN MOLA"/>
    <property type="match status" value="1"/>
</dbReference>
<proteinExistence type="predicted"/>
<organism evidence="3 4">
    <name type="scientific">Mesorhizobium wenxiniae</name>
    <dbReference type="NCBI Taxonomy" id="2014805"/>
    <lineage>
        <taxon>Bacteria</taxon>
        <taxon>Pseudomonadati</taxon>
        <taxon>Pseudomonadota</taxon>
        <taxon>Alphaproteobacteria</taxon>
        <taxon>Hyphomicrobiales</taxon>
        <taxon>Phyllobacteriaceae</taxon>
        <taxon>Mesorhizobium</taxon>
    </lineage>
</organism>
<dbReference type="Gene3D" id="1.20.58.2180">
    <property type="match status" value="1"/>
</dbReference>
<feature type="domain" description="Fe/B12 periplasmic-binding" evidence="2">
    <location>
        <begin position="50"/>
        <end position="312"/>
    </location>
</feature>
<dbReference type="Pfam" id="PF01497">
    <property type="entry name" value="Peripla_BP_2"/>
    <property type="match status" value="1"/>
</dbReference>
<accession>A0A271KN11</accession>
<dbReference type="AlphaFoldDB" id="A0A271KN11"/>
<reference evidence="3 4" key="1">
    <citation type="submission" date="2017-08" db="EMBL/GenBank/DDBJ databases">
        <title>Mesorhizobium wenxinae sp. nov., a novel rhizobial species isolated from root nodules of chickpea (Cicer arietinum L.).</title>
        <authorList>
            <person name="Zhang J."/>
        </authorList>
    </citation>
    <scope>NUCLEOTIDE SEQUENCE [LARGE SCALE GENOMIC DNA]</scope>
    <source>
        <strain evidence="4">WYCCWR 10019</strain>
    </source>
</reference>
<evidence type="ECO:0000313" key="3">
    <source>
        <dbReference type="EMBL" id="PAP97152.1"/>
    </source>
</evidence>
<gene>
    <name evidence="3" type="ORF">CIT31_02195</name>
</gene>
<dbReference type="PANTHER" id="PTHR30535">
    <property type="entry name" value="VITAMIN B12-BINDING PROTEIN"/>
    <property type="match status" value="1"/>
</dbReference>
<dbReference type="PROSITE" id="PS50983">
    <property type="entry name" value="FE_B12_PBP"/>
    <property type="match status" value="1"/>
</dbReference>
<sequence>MTCRPILKISAFLLLLLGIASPAAGATAVRTITDMAGRRVVVPAEVERVATMGSVPPLNSLLFAVGASDRLVSGLPPRFGENPRWTFQKVFAPQLADAPLIETQSREPDLEAIIALQPDVILTTYPAMADAVARVGVPAVVIEWQEPDDVKTAMELIGGLLGKEKEAAAYVDYFDRTLARVSAISQSLADTEKPRVLYFEPETISQPHLIAEWWIRQAGGVSVSDDGRSQEVLSFNIEQVLTWNPGIVLVPQLKDVEKVLGNPLLKDVRAVATRRVFPLPVVAHTWGNRTAEQPLTVLWAARTINPEVFGEIDLKAEVKRFYATTFAHPLDDEIVAAILDPTTEPPY</sequence>
<name>A0A271KN11_9HYPH</name>
<evidence type="ECO:0000256" key="1">
    <source>
        <dbReference type="SAM" id="SignalP"/>
    </source>
</evidence>
<keyword evidence="4" id="KW-1185">Reference proteome</keyword>
<keyword evidence="1" id="KW-0732">Signal</keyword>
<feature type="chain" id="PRO_5012040823" description="Fe/B12 periplasmic-binding domain-containing protein" evidence="1">
    <location>
        <begin position="26"/>
        <end position="347"/>
    </location>
</feature>